<evidence type="ECO:0000313" key="3">
    <source>
        <dbReference type="Proteomes" id="UP000234343"/>
    </source>
</evidence>
<dbReference type="KEGG" id="lsh:CAB17_13025"/>
<dbReference type="SUPFAM" id="SSF46955">
    <property type="entry name" value="Putative DNA-binding domain"/>
    <property type="match status" value="1"/>
</dbReference>
<sequence length="100" mass="11370">MKTFNITEAAEFLGAHKETVRRLAAKGQLPGVKIGRSWRFIENDLVIYMRSKYAHAVTSQGAAVDRRKSQWRFTKEKIFGGLVSPKMDKEYSKVLGLPVK</sequence>
<protein>
    <submittedName>
        <fullName evidence="2">DNA-binding protein</fullName>
    </submittedName>
</protein>
<keyword evidence="3" id="KW-1185">Reference proteome</keyword>
<evidence type="ECO:0000259" key="1">
    <source>
        <dbReference type="Pfam" id="PF12728"/>
    </source>
</evidence>
<dbReference type="InterPro" id="IPR010093">
    <property type="entry name" value="SinI_DNA-bd"/>
</dbReference>
<dbReference type="InterPro" id="IPR041657">
    <property type="entry name" value="HTH_17"/>
</dbReference>
<organism evidence="2 3">
    <name type="scientific">Legionella sainthelensi</name>
    <dbReference type="NCBI Taxonomy" id="28087"/>
    <lineage>
        <taxon>Bacteria</taxon>
        <taxon>Pseudomonadati</taxon>
        <taxon>Pseudomonadota</taxon>
        <taxon>Gammaproteobacteria</taxon>
        <taxon>Legionellales</taxon>
        <taxon>Legionellaceae</taxon>
        <taxon>Legionella</taxon>
    </lineage>
</organism>
<dbReference type="Pfam" id="PF12728">
    <property type="entry name" value="HTH_17"/>
    <property type="match status" value="1"/>
</dbReference>
<name>A0A2H5FR03_9GAMM</name>
<dbReference type="Proteomes" id="UP000234343">
    <property type="component" value="Chromosome"/>
</dbReference>
<accession>A0A2H5FR03</accession>
<dbReference type="EMBL" id="CP025491">
    <property type="protein sequence ID" value="AUH73989.1"/>
    <property type="molecule type" value="Genomic_DNA"/>
</dbReference>
<reference evidence="2 3" key="1">
    <citation type="submission" date="2017-12" db="EMBL/GenBank/DDBJ databases">
        <title>Legionella sainthelensi LA01-117, whole genome sequence of a clinical isolate from New Zealand.</title>
        <authorList>
            <person name="Cree S.L."/>
            <person name="Slow S."/>
            <person name="Kennedy M.A."/>
            <person name="Murdoch D.R."/>
            <person name="Biggs P.J."/>
            <person name="Anderson T."/>
        </authorList>
    </citation>
    <scope>NUCLEOTIDE SEQUENCE [LARGE SCALE GENOMIC DNA]</scope>
    <source>
        <strain evidence="2 3">LA01-117</strain>
    </source>
</reference>
<gene>
    <name evidence="2" type="ORF">CAB17_13025</name>
</gene>
<dbReference type="InterPro" id="IPR009061">
    <property type="entry name" value="DNA-bd_dom_put_sf"/>
</dbReference>
<dbReference type="GeneID" id="40926042"/>
<feature type="domain" description="Helix-turn-helix" evidence="1">
    <location>
        <begin position="4"/>
        <end position="52"/>
    </location>
</feature>
<keyword evidence="2" id="KW-0238">DNA-binding</keyword>
<proteinExistence type="predicted"/>
<dbReference type="RefSeq" id="WP_012979138.1">
    <property type="nucleotide sequence ID" value="NZ_CP025491.2"/>
</dbReference>
<dbReference type="AlphaFoldDB" id="A0A2H5FR03"/>
<dbReference type="NCBIfam" id="TIGR01764">
    <property type="entry name" value="excise"/>
    <property type="match status" value="1"/>
</dbReference>
<dbReference type="GO" id="GO:0003677">
    <property type="term" value="F:DNA binding"/>
    <property type="evidence" value="ECO:0007669"/>
    <property type="project" value="UniProtKB-KW"/>
</dbReference>
<evidence type="ECO:0000313" key="2">
    <source>
        <dbReference type="EMBL" id="AUH73989.1"/>
    </source>
</evidence>